<feature type="domain" description="Schlafen GTPase-like" evidence="3">
    <location>
        <begin position="410"/>
        <end position="534"/>
    </location>
</feature>
<gene>
    <name evidence="4" type="ORF">PLOB_00012879</name>
</gene>
<dbReference type="Gene3D" id="3.30.950.30">
    <property type="entry name" value="Schlafen, AAA domain"/>
    <property type="match status" value="1"/>
</dbReference>
<dbReference type="Pfam" id="PF04326">
    <property type="entry name" value="SLFN_AlbA_2"/>
    <property type="match status" value="1"/>
</dbReference>
<dbReference type="Proteomes" id="UP001159405">
    <property type="component" value="Unassembled WGS sequence"/>
</dbReference>
<comment type="caution">
    <text evidence="4">The sequence shown here is derived from an EMBL/GenBank/DDBJ whole genome shotgun (WGS) entry which is preliminary data.</text>
</comment>
<feature type="domain" description="Schlafen AlbA-2" evidence="2">
    <location>
        <begin position="209"/>
        <end position="276"/>
    </location>
</feature>
<organism evidence="4 5">
    <name type="scientific">Porites lobata</name>
    <dbReference type="NCBI Taxonomy" id="104759"/>
    <lineage>
        <taxon>Eukaryota</taxon>
        <taxon>Metazoa</taxon>
        <taxon>Cnidaria</taxon>
        <taxon>Anthozoa</taxon>
        <taxon>Hexacorallia</taxon>
        <taxon>Scleractinia</taxon>
        <taxon>Fungiina</taxon>
        <taxon>Poritidae</taxon>
        <taxon>Porites</taxon>
    </lineage>
</organism>
<dbReference type="InterPro" id="IPR048729">
    <property type="entry name" value="SLFN_GTPase-like"/>
</dbReference>
<dbReference type="PANTHER" id="PTHR12155">
    <property type="entry name" value="SCHLAFEN"/>
    <property type="match status" value="1"/>
</dbReference>
<evidence type="ECO:0008006" key="6">
    <source>
        <dbReference type="Google" id="ProtNLM"/>
    </source>
</evidence>
<dbReference type="SUPFAM" id="SSF52540">
    <property type="entry name" value="P-loop containing nucleoside triphosphate hydrolases"/>
    <property type="match status" value="1"/>
</dbReference>
<evidence type="ECO:0000259" key="3">
    <source>
        <dbReference type="Pfam" id="PF21026"/>
    </source>
</evidence>
<evidence type="ECO:0000256" key="1">
    <source>
        <dbReference type="SAM" id="MobiDB-lite"/>
    </source>
</evidence>
<dbReference type="Pfam" id="PF21026">
    <property type="entry name" value="SLFN_GTPase-like"/>
    <property type="match status" value="1"/>
</dbReference>
<dbReference type="InterPro" id="IPR038461">
    <property type="entry name" value="Schlafen_AlbA_2_dom_sf"/>
</dbReference>
<feature type="compositionally biased region" description="Acidic residues" evidence="1">
    <location>
        <begin position="1"/>
        <end position="11"/>
    </location>
</feature>
<dbReference type="InterPro" id="IPR029684">
    <property type="entry name" value="Schlafen"/>
</dbReference>
<evidence type="ECO:0000259" key="2">
    <source>
        <dbReference type="Pfam" id="PF04326"/>
    </source>
</evidence>
<dbReference type="EMBL" id="CALNXK010000172">
    <property type="protein sequence ID" value="CAH3172359.1"/>
    <property type="molecule type" value="Genomic_DNA"/>
</dbReference>
<dbReference type="PANTHER" id="PTHR12155:SF30">
    <property type="entry name" value="PROTEIN SLFN14"/>
    <property type="match status" value="1"/>
</dbReference>
<proteinExistence type="predicted"/>
<reference evidence="4 5" key="1">
    <citation type="submission" date="2022-05" db="EMBL/GenBank/DDBJ databases">
        <authorList>
            <consortium name="Genoscope - CEA"/>
            <person name="William W."/>
        </authorList>
    </citation>
    <scope>NUCLEOTIDE SEQUENCE [LARGE SCALE GENOMIC DNA]</scope>
</reference>
<sequence>MEDTEPMDVDDSSPQGAKEDPNVCSATNRKFLENVQCCTTTLKTQDVETVLKPINGVLNSGGGIVEIKIDGFSKLKPEDLNKHLDTFWSALQPKLILMVQPSAYADIFDQQREKDTIRLFIRATEHFCTVDYNLYLPGDAGLLLPPKQKVVALLSERDSFKEKTDSPQVPLADLISLVPEQFMYKEVLNFHESKQVQLKYYTSKNELFHNNNRKAQDEIAKHISSFGNGIGGVILIGIKNNGEVRGQGKETGSKKKLESEFKEMVKEMSKTWSFTPTQGKHWNVTFVPVTGAEEPRSVIAILIAGMQNLGGIFTKCLKSFELQDGSGGGGAEKVVLLNFSQWKQRMLKDTCKGESKGTREAREKFTDMVKLSKGPLWPVQGAVDEIVKVFFPVGRGCQVVPKGFESNLPEEAKQVIRKIREQTTNGLLVASSSILSAVQKEGKRKEDGVVCDLLLLSESLGRLHLISLVSSGSQDQFFPHARATAKAVKKALVRNGGCYEKFYITCQVVLCNCVGTEPLDISSPDSRYPNEYHLRSSPQELVKINKILQSLVIVLAQFPSFLSNKQGLKFLNLLTKEQFELLCIMIDVEENRELWIKGVAGTGKTVVAVEFIRRLLLRYPNLKPENILYVCERPAMLPQIRKLDICQCRTREAFMKEAFPQIRHVILDEVQNFRAKDGDWLEKARALVVQDFTEREFSHYDFASDTESFLESESETEQDNSDTNFVAERYPQCSNDDHVSDNESVLEFFEESESEQNNSDTNCVAGLDPQSSICQSDGPGYLWCFIDKGQRIYKSPSGIPERLPQSFSLRKVIRNSKRIFDHAEEFLDKRSWHLQRVTIGHDFDGEQSEVEYSEGERIACLIEVLESLLKEGYSKGDIAVLCFTKPLEGDELEQLQKFTLTVNAERNDDDNIVLSTVREYGGLERPVVILFFDSFNSFGEMWRLNRVKYCAVTRGMVKLITLKKKSRGRKRKEIN</sequence>
<keyword evidence="5" id="KW-1185">Reference proteome</keyword>
<evidence type="ECO:0000313" key="4">
    <source>
        <dbReference type="EMBL" id="CAH3172359.1"/>
    </source>
</evidence>
<dbReference type="InterPro" id="IPR007421">
    <property type="entry name" value="Schlafen_AlbA_2_dom"/>
</dbReference>
<protein>
    <recommendedName>
        <fullName evidence="6">Schlafen AlbA-2 domain-containing protein</fullName>
    </recommendedName>
</protein>
<feature type="region of interest" description="Disordered" evidence="1">
    <location>
        <begin position="1"/>
        <end position="22"/>
    </location>
</feature>
<accession>A0ABN8QZ67</accession>
<evidence type="ECO:0000313" key="5">
    <source>
        <dbReference type="Proteomes" id="UP001159405"/>
    </source>
</evidence>
<name>A0ABN8QZ67_9CNID</name>
<dbReference type="Gene3D" id="3.40.50.300">
    <property type="entry name" value="P-loop containing nucleotide triphosphate hydrolases"/>
    <property type="match status" value="2"/>
</dbReference>
<dbReference type="InterPro" id="IPR027417">
    <property type="entry name" value="P-loop_NTPase"/>
</dbReference>